<organism evidence="9 10">
    <name type="scientific">Ideonella alba</name>
    <dbReference type="NCBI Taxonomy" id="2824118"/>
    <lineage>
        <taxon>Bacteria</taxon>
        <taxon>Pseudomonadati</taxon>
        <taxon>Pseudomonadota</taxon>
        <taxon>Betaproteobacteria</taxon>
        <taxon>Burkholderiales</taxon>
        <taxon>Sphaerotilaceae</taxon>
        <taxon>Ideonella</taxon>
    </lineage>
</organism>
<accession>A0A941BG95</accession>
<dbReference type="Gene3D" id="3.40.720.10">
    <property type="entry name" value="Alkaline Phosphatase, subunit A"/>
    <property type="match status" value="1"/>
</dbReference>
<comment type="caution">
    <text evidence="9">The sequence shown here is derived from an EMBL/GenBank/DDBJ whole genome shotgun (WGS) entry which is preliminary data.</text>
</comment>
<feature type="transmembrane region" description="Helical" evidence="7">
    <location>
        <begin position="116"/>
        <end position="134"/>
    </location>
</feature>
<dbReference type="InterPro" id="IPR000917">
    <property type="entry name" value="Sulfatase_N"/>
</dbReference>
<evidence type="ECO:0000256" key="6">
    <source>
        <dbReference type="ARBA" id="ARBA00023136"/>
    </source>
</evidence>
<dbReference type="CDD" id="cd16017">
    <property type="entry name" value="LptA"/>
    <property type="match status" value="1"/>
</dbReference>
<dbReference type="Proteomes" id="UP000676246">
    <property type="component" value="Unassembled WGS sequence"/>
</dbReference>
<dbReference type="PANTHER" id="PTHR30443">
    <property type="entry name" value="INNER MEMBRANE PROTEIN"/>
    <property type="match status" value="1"/>
</dbReference>
<feature type="transmembrane region" description="Helical" evidence="7">
    <location>
        <begin position="12"/>
        <end position="33"/>
    </location>
</feature>
<feature type="domain" description="Sulfatase N-terminal" evidence="8">
    <location>
        <begin position="217"/>
        <end position="487"/>
    </location>
</feature>
<keyword evidence="4 7" id="KW-0812">Transmembrane</keyword>
<evidence type="ECO:0000259" key="8">
    <source>
        <dbReference type="Pfam" id="PF00884"/>
    </source>
</evidence>
<dbReference type="InterPro" id="IPR040423">
    <property type="entry name" value="PEA_transferase"/>
</dbReference>
<feature type="transmembrane region" description="Helical" evidence="7">
    <location>
        <begin position="39"/>
        <end position="56"/>
    </location>
</feature>
<dbReference type="Pfam" id="PF00884">
    <property type="entry name" value="Sulfatase"/>
    <property type="match status" value="1"/>
</dbReference>
<proteinExistence type="predicted"/>
<reference evidence="9 10" key="1">
    <citation type="submission" date="2021-04" db="EMBL/GenBank/DDBJ databases">
        <title>The genome sequence of Ideonella sp. 3Y2.</title>
        <authorList>
            <person name="Liu Y."/>
        </authorList>
    </citation>
    <scope>NUCLEOTIDE SEQUENCE [LARGE SCALE GENOMIC DNA]</scope>
    <source>
        <strain evidence="9 10">3Y2</strain>
    </source>
</reference>
<evidence type="ECO:0000256" key="3">
    <source>
        <dbReference type="ARBA" id="ARBA00022679"/>
    </source>
</evidence>
<gene>
    <name evidence="9" type="ORF">KAK03_20465</name>
</gene>
<dbReference type="GO" id="GO:0005886">
    <property type="term" value="C:plasma membrane"/>
    <property type="evidence" value="ECO:0007669"/>
    <property type="project" value="UniProtKB-SubCell"/>
</dbReference>
<protein>
    <submittedName>
        <fullName evidence="9">Phosphoethanolamine transferase</fullName>
    </submittedName>
</protein>
<dbReference type="GO" id="GO:0016776">
    <property type="term" value="F:phosphotransferase activity, phosphate group as acceptor"/>
    <property type="evidence" value="ECO:0007669"/>
    <property type="project" value="TreeGrafter"/>
</dbReference>
<name>A0A941BG95_9BURK</name>
<dbReference type="PANTHER" id="PTHR30443:SF2">
    <property type="entry name" value="PHOSPHOETHANOLAMINE TRANSFERASE EPTC"/>
    <property type="match status" value="1"/>
</dbReference>
<evidence type="ECO:0000256" key="7">
    <source>
        <dbReference type="SAM" id="Phobius"/>
    </source>
</evidence>
<dbReference type="EMBL" id="JAGQDD010000020">
    <property type="protein sequence ID" value="MBQ0932851.1"/>
    <property type="molecule type" value="Genomic_DNA"/>
</dbReference>
<evidence type="ECO:0000313" key="10">
    <source>
        <dbReference type="Proteomes" id="UP000676246"/>
    </source>
</evidence>
<evidence type="ECO:0000256" key="5">
    <source>
        <dbReference type="ARBA" id="ARBA00022989"/>
    </source>
</evidence>
<keyword evidence="5 7" id="KW-1133">Transmembrane helix</keyword>
<keyword evidence="2" id="KW-1003">Cell membrane</keyword>
<keyword evidence="3 9" id="KW-0808">Transferase</keyword>
<evidence type="ECO:0000256" key="4">
    <source>
        <dbReference type="ARBA" id="ARBA00022692"/>
    </source>
</evidence>
<keyword evidence="6 7" id="KW-0472">Membrane</keyword>
<sequence length="542" mass="59762">MRALGVVQRPGGRFVLFGLGLHAAAWALGFMLTKDLAKSLAWWLVLGGGLWLLAGCRSPRAAKHVWLLLAGLFALDIGTQGLLRGYFGSQPQPSVIAESLANTSGAEVAGFLGEQWRAIATGLGFTAAALWSAWRWRLAPAANHRAARWPLIALLLLAALLHLNPAMLRAEPLARWGVVYARHLKAQREIAQLDSTRAALWAQRADWQVRRLDEQPRTVVLVIGESNTRLNWGLLGYPRDTTAALAQAMARLPGSHVLLRQAWSAEAFTLPSLRLALTAATLERPEDWASTPDVTQLARAAGYRVTWLSNQPAHEGWFASMAASADQRRFINHGNWRDSSATDHDLLPALDQWLAAPAAPQELLVIHLLGQHFHFAQRCPAAMRQWAVATEDDEVTRALRAAGRSSSIVRARNEYDDAVRCGADVLARMMDALHRQRPDRALELLYVSDHGQEVGHVSDFAGHSQSTEAGYAIPLYWWSRGTAPDPAQLQALAQRPFRLDWADHAVQHLLAVRSRYYEPTLDLFGTEYAPPSPARPPALAAR</sequence>
<feature type="transmembrane region" description="Helical" evidence="7">
    <location>
        <begin position="146"/>
        <end position="163"/>
    </location>
</feature>
<evidence type="ECO:0000313" key="9">
    <source>
        <dbReference type="EMBL" id="MBQ0932851.1"/>
    </source>
</evidence>
<dbReference type="InterPro" id="IPR058130">
    <property type="entry name" value="PEA_transf_C"/>
</dbReference>
<dbReference type="InterPro" id="IPR017850">
    <property type="entry name" value="Alkaline_phosphatase_core_sf"/>
</dbReference>
<comment type="subcellular location">
    <subcellularLocation>
        <location evidence="1">Cell membrane</location>
        <topology evidence="1">Multi-pass membrane protein</topology>
    </subcellularLocation>
</comment>
<dbReference type="AlphaFoldDB" id="A0A941BG95"/>
<dbReference type="SUPFAM" id="SSF53649">
    <property type="entry name" value="Alkaline phosphatase-like"/>
    <property type="match status" value="1"/>
</dbReference>
<evidence type="ECO:0000256" key="2">
    <source>
        <dbReference type="ARBA" id="ARBA00022475"/>
    </source>
</evidence>
<evidence type="ECO:0000256" key="1">
    <source>
        <dbReference type="ARBA" id="ARBA00004651"/>
    </source>
</evidence>
<feature type="transmembrane region" description="Helical" evidence="7">
    <location>
        <begin position="65"/>
        <end position="83"/>
    </location>
</feature>
<keyword evidence="10" id="KW-1185">Reference proteome</keyword>
<dbReference type="RefSeq" id="WP_210856556.1">
    <property type="nucleotide sequence ID" value="NZ_JAGQDD010000020.1"/>
</dbReference>
<dbReference type="GO" id="GO:0009244">
    <property type="term" value="P:lipopolysaccharide core region biosynthetic process"/>
    <property type="evidence" value="ECO:0007669"/>
    <property type="project" value="TreeGrafter"/>
</dbReference>